<organism evidence="1">
    <name type="scientific">Leptospira borgpetersenii serovar Ballum</name>
    <dbReference type="NCBI Taxonomy" id="280505"/>
    <lineage>
        <taxon>Bacteria</taxon>
        <taxon>Pseudomonadati</taxon>
        <taxon>Spirochaetota</taxon>
        <taxon>Spirochaetia</taxon>
        <taxon>Leptospirales</taxon>
        <taxon>Leptospiraceae</taxon>
        <taxon>Leptospira</taxon>
    </lineage>
</organism>
<proteinExistence type="predicted"/>
<sequence>MTQSMGTTTFYIEFTKMTIIDFFQVLGQIFYLNRNFR</sequence>
<dbReference type="EMBL" id="CP012029">
    <property type="protein sequence ID" value="ALO25975.1"/>
    <property type="molecule type" value="Genomic_DNA"/>
</dbReference>
<name>A0A0S2IQN6_LEPBO</name>
<evidence type="ECO:0000313" key="2">
    <source>
        <dbReference type="Proteomes" id="UP000058857"/>
    </source>
</evidence>
<protein>
    <submittedName>
        <fullName evidence="1">Uncharacterized protein</fullName>
    </submittedName>
</protein>
<dbReference type="AlphaFoldDB" id="A0A0S2IQN6"/>
<evidence type="ECO:0000313" key="1">
    <source>
        <dbReference type="EMBL" id="ALO25975.1"/>
    </source>
</evidence>
<accession>A0A0S2IQN6</accession>
<reference evidence="1 2" key="1">
    <citation type="journal article" date="2015" name="PLoS Negl. Trop. Dis.">
        <title>Distribution of Plasmids in Distinct Leptospira Pathogenic Species.</title>
        <authorList>
            <person name="Wang Y."/>
            <person name="Zhuang X."/>
            <person name="Zhong Y."/>
            <person name="Zhang C."/>
            <person name="Zhang Y."/>
            <person name="Zeng L."/>
            <person name="Zhu Y."/>
            <person name="He P."/>
            <person name="Dong K."/>
            <person name="Pal U."/>
            <person name="Guo X."/>
            <person name="Qin J."/>
        </authorList>
    </citation>
    <scope>NUCLEOTIDE SEQUENCE [LARGE SCALE GENOMIC DNA]</scope>
    <source>
        <strain evidence="1 2">56604</strain>
    </source>
</reference>
<dbReference type="PATRIC" id="fig|280505.15.peg.1653"/>
<gene>
    <name evidence="1" type="ORF">LBBP_01688</name>
</gene>
<dbReference type="Proteomes" id="UP000058857">
    <property type="component" value="Chromosome 1"/>
</dbReference>